<evidence type="ECO:0000259" key="9">
    <source>
        <dbReference type="Pfam" id="PF01435"/>
    </source>
</evidence>
<dbReference type="Pfam" id="PF14559">
    <property type="entry name" value="TPR_19"/>
    <property type="match status" value="1"/>
</dbReference>
<dbReference type="CDD" id="cd07333">
    <property type="entry name" value="M48C_bepA_like"/>
    <property type="match status" value="1"/>
</dbReference>
<keyword evidence="8" id="KW-0732">Signal</keyword>
<keyword evidence="2" id="KW-0645">Protease</keyword>
<feature type="repeat" description="TPR" evidence="7">
    <location>
        <begin position="369"/>
        <end position="402"/>
    </location>
</feature>
<dbReference type="InterPro" id="IPR019734">
    <property type="entry name" value="TPR_rpt"/>
</dbReference>
<evidence type="ECO:0000256" key="4">
    <source>
        <dbReference type="ARBA" id="ARBA00022801"/>
    </source>
</evidence>
<evidence type="ECO:0000256" key="2">
    <source>
        <dbReference type="ARBA" id="ARBA00022670"/>
    </source>
</evidence>
<keyword evidence="6" id="KW-0482">Metalloprotease</keyword>
<dbReference type="InterPro" id="IPR001915">
    <property type="entry name" value="Peptidase_M48"/>
</dbReference>
<dbReference type="PANTHER" id="PTHR22726:SF1">
    <property type="entry name" value="METALLOENDOPEPTIDASE OMA1, MITOCHONDRIAL"/>
    <property type="match status" value="1"/>
</dbReference>
<keyword evidence="4" id="KW-0378">Hydrolase</keyword>
<evidence type="ECO:0000256" key="5">
    <source>
        <dbReference type="ARBA" id="ARBA00022833"/>
    </source>
</evidence>
<dbReference type="EMBL" id="DSDS01000077">
    <property type="protein sequence ID" value="HET97748.1"/>
    <property type="molecule type" value="Genomic_DNA"/>
</dbReference>
<dbReference type="Gene3D" id="1.25.40.10">
    <property type="entry name" value="Tetratricopeptide repeat domain"/>
    <property type="match status" value="1"/>
</dbReference>
<dbReference type="GO" id="GO:0051603">
    <property type="term" value="P:proteolysis involved in protein catabolic process"/>
    <property type="evidence" value="ECO:0007669"/>
    <property type="project" value="TreeGrafter"/>
</dbReference>
<reference evidence="10" key="1">
    <citation type="journal article" date="2020" name="mSystems">
        <title>Genome- and Community-Level Interaction Insights into Carbon Utilization and Element Cycling Functions of Hydrothermarchaeota in Hydrothermal Sediment.</title>
        <authorList>
            <person name="Zhou Z."/>
            <person name="Liu Y."/>
            <person name="Xu W."/>
            <person name="Pan J."/>
            <person name="Luo Z.H."/>
            <person name="Li M."/>
        </authorList>
    </citation>
    <scope>NUCLEOTIDE SEQUENCE [LARGE SCALE GENOMIC DNA]</scope>
    <source>
        <strain evidence="10">SpSt-1224</strain>
    </source>
</reference>
<feature type="chain" id="PRO_5028488941" evidence="8">
    <location>
        <begin position="28"/>
        <end position="474"/>
    </location>
</feature>
<comment type="caution">
    <text evidence="10">The sequence shown here is derived from an EMBL/GenBank/DDBJ whole genome shotgun (WGS) entry which is preliminary data.</text>
</comment>
<dbReference type="Proteomes" id="UP000885986">
    <property type="component" value="Unassembled WGS sequence"/>
</dbReference>
<comment type="cofactor">
    <cofactor evidence="1">
        <name>Zn(2+)</name>
        <dbReference type="ChEBI" id="CHEBI:29105"/>
    </cofactor>
</comment>
<dbReference type="PROSITE" id="PS50005">
    <property type="entry name" value="TPR"/>
    <property type="match status" value="3"/>
</dbReference>
<keyword evidence="3" id="KW-0479">Metal-binding</keyword>
<dbReference type="GO" id="GO:0046872">
    <property type="term" value="F:metal ion binding"/>
    <property type="evidence" value="ECO:0007669"/>
    <property type="project" value="UniProtKB-KW"/>
</dbReference>
<name>A0A7C2TGY9_9BACT</name>
<feature type="repeat" description="TPR" evidence="7">
    <location>
        <begin position="301"/>
        <end position="334"/>
    </location>
</feature>
<evidence type="ECO:0000256" key="7">
    <source>
        <dbReference type="PROSITE-ProRule" id="PRU00339"/>
    </source>
</evidence>
<evidence type="ECO:0000256" key="6">
    <source>
        <dbReference type="ARBA" id="ARBA00023049"/>
    </source>
</evidence>
<dbReference type="Pfam" id="PF01435">
    <property type="entry name" value="Peptidase_M48"/>
    <property type="match status" value="1"/>
</dbReference>
<accession>A0A7C2TGY9</accession>
<dbReference type="GO" id="GO:0016020">
    <property type="term" value="C:membrane"/>
    <property type="evidence" value="ECO:0007669"/>
    <property type="project" value="TreeGrafter"/>
</dbReference>
<keyword evidence="5" id="KW-0862">Zinc</keyword>
<dbReference type="Gene3D" id="3.30.2010.10">
    <property type="entry name" value="Metalloproteases ('zincins'), catalytic domain"/>
    <property type="match status" value="1"/>
</dbReference>
<keyword evidence="7" id="KW-0802">TPR repeat</keyword>
<dbReference type="InterPro" id="IPR011990">
    <property type="entry name" value="TPR-like_helical_dom_sf"/>
</dbReference>
<evidence type="ECO:0000256" key="3">
    <source>
        <dbReference type="ARBA" id="ARBA00022723"/>
    </source>
</evidence>
<evidence type="ECO:0000256" key="1">
    <source>
        <dbReference type="ARBA" id="ARBA00001947"/>
    </source>
</evidence>
<dbReference type="GO" id="GO:0004222">
    <property type="term" value="F:metalloendopeptidase activity"/>
    <property type="evidence" value="ECO:0007669"/>
    <property type="project" value="InterPro"/>
</dbReference>
<dbReference type="PANTHER" id="PTHR22726">
    <property type="entry name" value="METALLOENDOPEPTIDASE OMA1"/>
    <property type="match status" value="1"/>
</dbReference>
<dbReference type="InterPro" id="IPR051156">
    <property type="entry name" value="Mito/Outer_Membr_Metalloprot"/>
</dbReference>
<dbReference type="Pfam" id="PF13432">
    <property type="entry name" value="TPR_16"/>
    <property type="match status" value="1"/>
</dbReference>
<proteinExistence type="predicted"/>
<dbReference type="SUPFAM" id="SSF48452">
    <property type="entry name" value="TPR-like"/>
    <property type="match status" value="1"/>
</dbReference>
<feature type="domain" description="Peptidase M48" evidence="9">
    <location>
        <begin position="59"/>
        <end position="243"/>
    </location>
</feature>
<dbReference type="SMART" id="SM00028">
    <property type="entry name" value="TPR"/>
    <property type="match status" value="4"/>
</dbReference>
<dbReference type="AlphaFoldDB" id="A0A7C2TGY9"/>
<feature type="signal peptide" evidence="8">
    <location>
        <begin position="1"/>
        <end position="27"/>
    </location>
</feature>
<organism evidence="10">
    <name type="scientific">Desulfurivibrio alkaliphilus</name>
    <dbReference type="NCBI Taxonomy" id="427923"/>
    <lineage>
        <taxon>Bacteria</taxon>
        <taxon>Pseudomonadati</taxon>
        <taxon>Thermodesulfobacteriota</taxon>
        <taxon>Desulfobulbia</taxon>
        <taxon>Desulfobulbales</taxon>
        <taxon>Desulfobulbaceae</taxon>
        <taxon>Desulfurivibrio</taxon>
    </lineage>
</organism>
<sequence>MLRRVKRAPALLCLLILAVIQPLPARAVSIQDERELGERLLVLIRKEFKLIDEPDISTYIRALGNEVLEVAGPQPFSYQFFVINNREFNAFAAPSGLVFIHSGLIEASDSEGELLSVMAHEVGHAVSRHYADRTDKMQRINLGATALALAGMILGGGSALGEAVVAGSLAGGATAALQFSRQDEEEADRLALKWMHEMGREPAEMLGMLRKMRNISRFRRAQLPPYLLTHPEPEQRLSYIEDRLHMEGLSTRPQPRLSDADFEFQFHRVRQRIFALTRSPQELLPALEHRLRGGDDAPEIFMARFGLSQVYLAERQYDKAIAEINKVIDRFPQQTILLADLAIIQFEAGRHETALGNMAQAIKREPDNPYILFHLARFYQQLGQLKAALPIYERLLTMTPDHSRLHFRYGQARSDLGDRAAGHYHLGLYHWYEGDARMASHHLNEAIRLDPANEEGTIGQMARTQLATIARLGK</sequence>
<dbReference type="Pfam" id="PF13181">
    <property type="entry name" value="TPR_8"/>
    <property type="match status" value="1"/>
</dbReference>
<protein>
    <submittedName>
        <fullName evidence="10">Tetratricopeptide repeat protein</fullName>
    </submittedName>
</protein>
<feature type="repeat" description="TPR" evidence="7">
    <location>
        <begin position="420"/>
        <end position="453"/>
    </location>
</feature>
<gene>
    <name evidence="10" type="ORF">ENN98_03475</name>
</gene>
<evidence type="ECO:0000256" key="8">
    <source>
        <dbReference type="SAM" id="SignalP"/>
    </source>
</evidence>
<evidence type="ECO:0000313" key="10">
    <source>
        <dbReference type="EMBL" id="HET97748.1"/>
    </source>
</evidence>